<comment type="caution">
    <text evidence="2">The sequence shown here is derived from an EMBL/GenBank/DDBJ whole genome shotgun (WGS) entry which is preliminary data.</text>
</comment>
<gene>
    <name evidence="2" type="ORF">TRICI_000621</name>
</gene>
<evidence type="ECO:0000313" key="2">
    <source>
        <dbReference type="EMBL" id="KAA8917228.1"/>
    </source>
</evidence>
<feature type="compositionally biased region" description="Low complexity" evidence="1">
    <location>
        <begin position="21"/>
        <end position="33"/>
    </location>
</feature>
<protein>
    <submittedName>
        <fullName evidence="2">Uncharacterized protein</fullName>
    </submittedName>
</protein>
<name>A0A642VBG8_9ASCO</name>
<feature type="region of interest" description="Disordered" evidence="1">
    <location>
        <begin position="14"/>
        <end position="40"/>
    </location>
</feature>
<proteinExistence type="predicted"/>
<dbReference type="VEuPathDB" id="FungiDB:TRICI_000621"/>
<dbReference type="AlphaFoldDB" id="A0A642VBG8"/>
<organism evidence="2 3">
    <name type="scientific">Trichomonascus ciferrii</name>
    <dbReference type="NCBI Taxonomy" id="44093"/>
    <lineage>
        <taxon>Eukaryota</taxon>
        <taxon>Fungi</taxon>
        <taxon>Dikarya</taxon>
        <taxon>Ascomycota</taxon>
        <taxon>Saccharomycotina</taxon>
        <taxon>Dipodascomycetes</taxon>
        <taxon>Dipodascales</taxon>
        <taxon>Trichomonascaceae</taxon>
        <taxon>Trichomonascus</taxon>
        <taxon>Trichomonascus ciferrii complex</taxon>
    </lineage>
</organism>
<dbReference type="InterPro" id="IPR018858">
    <property type="entry name" value="DUF2458"/>
</dbReference>
<accession>A0A642VBG8</accession>
<sequence length="183" mass="20725">MGENNAQVFDLLKQLSQTTGESSEAPQQQPASSGKPDPTRITDYSSALKYIVKYVTSNDYIMDEIRVLVQTQNRKEEEWAKGRQEVIRKQQVRSEGQAELADVLKLVGASQPSTQSSKASENDRELASYDRKIYQSALNLQQSQLQTLAELKIPLFCINSQIPKPQNLDNDRRKVLELLKDLI</sequence>
<keyword evidence="3" id="KW-1185">Reference proteome</keyword>
<evidence type="ECO:0000313" key="3">
    <source>
        <dbReference type="Proteomes" id="UP000761534"/>
    </source>
</evidence>
<dbReference type="Proteomes" id="UP000761534">
    <property type="component" value="Unassembled WGS sequence"/>
</dbReference>
<dbReference type="EMBL" id="SWFS01000053">
    <property type="protein sequence ID" value="KAA8917228.1"/>
    <property type="molecule type" value="Genomic_DNA"/>
</dbReference>
<reference evidence="2" key="1">
    <citation type="journal article" date="2019" name="G3 (Bethesda)">
        <title>Genome Assemblies of Two Rare Opportunistic Yeast Pathogens: Diutina rugosa (syn. Candida rugosa) and Trichomonascus ciferrii (syn. Candida ciferrii).</title>
        <authorList>
            <person name="Mixao V."/>
            <person name="Saus E."/>
            <person name="Hansen A.P."/>
            <person name="Lass-Florl C."/>
            <person name="Gabaldon T."/>
        </authorList>
    </citation>
    <scope>NUCLEOTIDE SEQUENCE</scope>
    <source>
        <strain evidence="2">CBS 4856</strain>
    </source>
</reference>
<evidence type="ECO:0000256" key="1">
    <source>
        <dbReference type="SAM" id="MobiDB-lite"/>
    </source>
</evidence>
<dbReference type="Pfam" id="PF10454">
    <property type="entry name" value="DUF2458"/>
    <property type="match status" value="1"/>
</dbReference>
<dbReference type="OrthoDB" id="5363415at2759"/>